<evidence type="ECO:0000259" key="2">
    <source>
        <dbReference type="Pfam" id="PF17906"/>
    </source>
</evidence>
<feature type="region of interest" description="Disordered" evidence="1">
    <location>
        <begin position="61"/>
        <end position="98"/>
    </location>
</feature>
<accession>A0A2G9TH02</accession>
<sequence>MENEFVPDRQHLCHVTLFLYHSGSNMKAAETKTRDVYKDHASGYNTIVRWYKRSKVGDYTLEDEEKSGRPSELNLSELRRAVKTDPFQRTREMASTLG</sequence>
<feature type="non-terminal residue" evidence="3">
    <location>
        <position position="98"/>
    </location>
</feature>
<dbReference type="PANTHER" id="PTHR46060:SF1">
    <property type="entry name" value="MARINER MOS1 TRANSPOSASE-LIKE PROTEIN"/>
    <property type="match status" value="1"/>
</dbReference>
<keyword evidence="4" id="KW-1185">Reference proteome</keyword>
<dbReference type="PANTHER" id="PTHR46060">
    <property type="entry name" value="MARINER MOS1 TRANSPOSASE-LIKE PROTEIN"/>
    <property type="match status" value="1"/>
</dbReference>
<evidence type="ECO:0000313" key="3">
    <source>
        <dbReference type="EMBL" id="PIO57254.1"/>
    </source>
</evidence>
<feature type="non-terminal residue" evidence="3">
    <location>
        <position position="1"/>
    </location>
</feature>
<dbReference type="InterPro" id="IPR041426">
    <property type="entry name" value="Mos1_HTH"/>
</dbReference>
<dbReference type="Pfam" id="PF17906">
    <property type="entry name" value="HTH_48"/>
    <property type="match status" value="1"/>
</dbReference>
<dbReference type="AlphaFoldDB" id="A0A2G9TH02"/>
<dbReference type="EMBL" id="KZ366685">
    <property type="protein sequence ID" value="PIO57254.1"/>
    <property type="molecule type" value="Genomic_DNA"/>
</dbReference>
<reference evidence="3 4" key="1">
    <citation type="submission" date="2015-09" db="EMBL/GenBank/DDBJ databases">
        <title>Draft genome of the parasitic nematode Teladorsagia circumcincta isolate WARC Sus (inbred).</title>
        <authorList>
            <person name="Mitreva M."/>
        </authorList>
    </citation>
    <scope>NUCLEOTIDE SEQUENCE [LARGE SCALE GENOMIC DNA]</scope>
    <source>
        <strain evidence="3 4">S</strain>
    </source>
</reference>
<proteinExistence type="predicted"/>
<evidence type="ECO:0000256" key="1">
    <source>
        <dbReference type="SAM" id="MobiDB-lite"/>
    </source>
</evidence>
<dbReference type="Proteomes" id="UP000230423">
    <property type="component" value="Unassembled WGS sequence"/>
</dbReference>
<protein>
    <recommendedName>
        <fullName evidence="2">Mos1 transposase HTH domain-containing protein</fullName>
    </recommendedName>
</protein>
<gene>
    <name evidence="3" type="ORF">TELCIR_21342</name>
</gene>
<feature type="domain" description="Mos1 transposase HTH" evidence="2">
    <location>
        <begin position="9"/>
        <end position="57"/>
    </location>
</feature>
<feature type="compositionally biased region" description="Basic and acidic residues" evidence="1">
    <location>
        <begin position="77"/>
        <end position="92"/>
    </location>
</feature>
<name>A0A2G9TH02_TELCI</name>
<dbReference type="OrthoDB" id="5870084at2759"/>
<dbReference type="Gene3D" id="1.10.10.1450">
    <property type="match status" value="1"/>
</dbReference>
<organism evidence="3 4">
    <name type="scientific">Teladorsagia circumcincta</name>
    <name type="common">Brown stomach worm</name>
    <name type="synonym">Ostertagia circumcincta</name>
    <dbReference type="NCBI Taxonomy" id="45464"/>
    <lineage>
        <taxon>Eukaryota</taxon>
        <taxon>Metazoa</taxon>
        <taxon>Ecdysozoa</taxon>
        <taxon>Nematoda</taxon>
        <taxon>Chromadorea</taxon>
        <taxon>Rhabditida</taxon>
        <taxon>Rhabditina</taxon>
        <taxon>Rhabditomorpha</taxon>
        <taxon>Strongyloidea</taxon>
        <taxon>Trichostrongylidae</taxon>
        <taxon>Teladorsagia</taxon>
    </lineage>
</organism>
<dbReference type="InterPro" id="IPR052709">
    <property type="entry name" value="Transposase-MT_Hybrid"/>
</dbReference>
<evidence type="ECO:0000313" key="4">
    <source>
        <dbReference type="Proteomes" id="UP000230423"/>
    </source>
</evidence>